<feature type="transmembrane region" description="Helical" evidence="5">
    <location>
        <begin position="266"/>
        <end position="287"/>
    </location>
</feature>
<evidence type="ECO:0000256" key="5">
    <source>
        <dbReference type="SAM" id="Phobius"/>
    </source>
</evidence>
<reference evidence="7" key="1">
    <citation type="submission" date="2021-02" db="EMBL/GenBank/DDBJ databases">
        <authorList>
            <person name="Dougan E. K."/>
            <person name="Rhodes N."/>
            <person name="Thang M."/>
            <person name="Chan C."/>
        </authorList>
    </citation>
    <scope>NUCLEOTIDE SEQUENCE</scope>
</reference>
<sequence length="549" mass="61329">MSEAEAVIRNQSGYINHTAKKDYGPLEFTGRIAGGLRLDLRRRLPLYASDWTDAFKAENFQKSLSSILYLFIAALAPAITFGSRFLDGTNGQFGVLEMIMSTAVSGVIFSTFAGQPLSILGATGPFLAYTLVVYDMAVGADVEFMPFYFWVCMWCSLFTILVAVFDLCALMKHVTMFSEDIFAGLISLIFIIVGQQVYTAELKHRGVPNQPLTIPGRRPIIENFSENKMSLTSAMFEALLFMYTFGLATYLSHFRRTPWLLRPIRNLMANFAVTISLVTASALAAIYSSDTNLRMLSVDADFSPNLVLSDGSKRPWVVNPMGIERSFPAWAIAYAILPAIGFAVLGYLDQNLTSVIVNRFVRGALTLPVCAVLGLPLSVASTVPSITHVISLTTYEVKQLPEGERKVPSKVVEQRATNFLIHVLIGCALFLAPALKFLPRAVLQGVFFYMGIASLTGNNLFDRLFLWLIWDPAKYPQYHYIQKLPIRRVHLYTLVQETSVVFPFFMASLAIIRKAMRFLFTQEELELLDSLPAEEEDGKVLRGFFFLDV</sequence>
<feature type="domain" description="Bicarbonate transporter-like transmembrane" evidence="6">
    <location>
        <begin position="230"/>
        <end position="530"/>
    </location>
</feature>
<protein>
    <submittedName>
        <fullName evidence="7">SLC4A8 protein</fullName>
    </submittedName>
</protein>
<dbReference type="GO" id="GO:0005886">
    <property type="term" value="C:plasma membrane"/>
    <property type="evidence" value="ECO:0007669"/>
    <property type="project" value="TreeGrafter"/>
</dbReference>
<dbReference type="EMBL" id="CAJNDS010002666">
    <property type="protein sequence ID" value="CAE7560489.1"/>
    <property type="molecule type" value="Genomic_DNA"/>
</dbReference>
<evidence type="ECO:0000256" key="3">
    <source>
        <dbReference type="ARBA" id="ARBA00022989"/>
    </source>
</evidence>
<name>A0A812UCP4_9DINO</name>
<dbReference type="InterPro" id="IPR011531">
    <property type="entry name" value="HCO3_transpt-like_TM_dom"/>
</dbReference>
<feature type="transmembrane region" description="Helical" evidence="5">
    <location>
        <begin position="360"/>
        <end position="379"/>
    </location>
</feature>
<keyword evidence="3 5" id="KW-1133">Transmembrane helix</keyword>
<dbReference type="Pfam" id="PF00955">
    <property type="entry name" value="HCO3_cotransp"/>
    <property type="match status" value="2"/>
</dbReference>
<evidence type="ECO:0000313" key="7">
    <source>
        <dbReference type="EMBL" id="CAE7560489.1"/>
    </source>
</evidence>
<dbReference type="GO" id="GO:0015701">
    <property type="term" value="P:bicarbonate transport"/>
    <property type="evidence" value="ECO:0007669"/>
    <property type="project" value="TreeGrafter"/>
</dbReference>
<evidence type="ECO:0000259" key="6">
    <source>
        <dbReference type="Pfam" id="PF00955"/>
    </source>
</evidence>
<evidence type="ECO:0000256" key="4">
    <source>
        <dbReference type="ARBA" id="ARBA00023136"/>
    </source>
</evidence>
<evidence type="ECO:0000313" key="8">
    <source>
        <dbReference type="Proteomes" id="UP000604046"/>
    </source>
</evidence>
<organism evidence="7 8">
    <name type="scientific">Symbiodinium natans</name>
    <dbReference type="NCBI Taxonomy" id="878477"/>
    <lineage>
        <taxon>Eukaryota</taxon>
        <taxon>Sar</taxon>
        <taxon>Alveolata</taxon>
        <taxon>Dinophyceae</taxon>
        <taxon>Suessiales</taxon>
        <taxon>Symbiodiniaceae</taxon>
        <taxon>Symbiodinium</taxon>
    </lineage>
</organism>
<feature type="domain" description="Bicarbonate transporter-like transmembrane" evidence="6">
    <location>
        <begin position="31"/>
        <end position="193"/>
    </location>
</feature>
<feature type="transmembrane region" description="Helical" evidence="5">
    <location>
        <begin position="327"/>
        <end position="348"/>
    </location>
</feature>
<dbReference type="OrthoDB" id="1735926at2759"/>
<keyword evidence="8" id="KW-1185">Reference proteome</keyword>
<dbReference type="PANTHER" id="PTHR11453">
    <property type="entry name" value="ANION EXCHANGE PROTEIN"/>
    <property type="match status" value="1"/>
</dbReference>
<dbReference type="Gene3D" id="1.10.287.570">
    <property type="entry name" value="Helical hairpin bin"/>
    <property type="match status" value="1"/>
</dbReference>
<dbReference type="GO" id="GO:0006820">
    <property type="term" value="P:monoatomic anion transport"/>
    <property type="evidence" value="ECO:0007669"/>
    <property type="project" value="InterPro"/>
</dbReference>
<feature type="transmembrane region" description="Helical" evidence="5">
    <location>
        <begin position="419"/>
        <end position="439"/>
    </location>
</feature>
<feature type="transmembrane region" description="Helical" evidence="5">
    <location>
        <begin position="446"/>
        <end position="470"/>
    </location>
</feature>
<proteinExistence type="predicted"/>
<dbReference type="AlphaFoldDB" id="A0A812UCP4"/>
<dbReference type="InterPro" id="IPR003020">
    <property type="entry name" value="HCO3_transpt_euk"/>
</dbReference>
<keyword evidence="4 5" id="KW-0472">Membrane</keyword>
<dbReference type="Proteomes" id="UP000604046">
    <property type="component" value="Unassembled WGS sequence"/>
</dbReference>
<dbReference type="PANTHER" id="PTHR11453:SF47">
    <property type="entry name" value="ANION EXCHANGE PROTEIN"/>
    <property type="match status" value="1"/>
</dbReference>
<comment type="subcellular location">
    <subcellularLocation>
        <location evidence="1">Membrane</location>
        <topology evidence="1">Multi-pass membrane protein</topology>
    </subcellularLocation>
</comment>
<keyword evidence="2 5" id="KW-0812">Transmembrane</keyword>
<dbReference type="GO" id="GO:0050801">
    <property type="term" value="P:monoatomic ion homeostasis"/>
    <property type="evidence" value="ECO:0007669"/>
    <property type="project" value="TreeGrafter"/>
</dbReference>
<feature type="transmembrane region" description="Helical" evidence="5">
    <location>
        <begin position="147"/>
        <end position="169"/>
    </location>
</feature>
<dbReference type="GO" id="GO:0005452">
    <property type="term" value="F:solute:inorganic anion antiporter activity"/>
    <property type="evidence" value="ECO:0007669"/>
    <property type="project" value="InterPro"/>
</dbReference>
<feature type="transmembrane region" description="Helical" evidence="5">
    <location>
        <begin position="67"/>
        <end position="86"/>
    </location>
</feature>
<gene>
    <name evidence="7" type="primary">SLC4A8</name>
    <name evidence="7" type="ORF">SNAT2548_LOCUS31600</name>
</gene>
<comment type="caution">
    <text evidence="7">The sequence shown here is derived from an EMBL/GenBank/DDBJ whole genome shotgun (WGS) entry which is preliminary data.</text>
</comment>
<evidence type="ECO:0000256" key="2">
    <source>
        <dbReference type="ARBA" id="ARBA00022692"/>
    </source>
</evidence>
<feature type="transmembrane region" description="Helical" evidence="5">
    <location>
        <begin position="234"/>
        <end position="254"/>
    </location>
</feature>
<evidence type="ECO:0000256" key="1">
    <source>
        <dbReference type="ARBA" id="ARBA00004141"/>
    </source>
</evidence>
<feature type="transmembrane region" description="Helical" evidence="5">
    <location>
        <begin position="490"/>
        <end position="512"/>
    </location>
</feature>
<accession>A0A812UCP4</accession>
<feature type="transmembrane region" description="Helical" evidence="5">
    <location>
        <begin position="98"/>
        <end position="127"/>
    </location>
</feature>
<feature type="transmembrane region" description="Helical" evidence="5">
    <location>
        <begin position="181"/>
        <end position="198"/>
    </location>
</feature>